<dbReference type="InterPro" id="IPR006134">
    <property type="entry name" value="DNA-dir_DNA_pol_B_multi_dom"/>
</dbReference>
<keyword evidence="3 7" id="KW-0548">Nucleotidyltransferase</keyword>
<dbReference type="GO" id="GO:0000166">
    <property type="term" value="F:nucleotide binding"/>
    <property type="evidence" value="ECO:0007669"/>
    <property type="project" value="InterPro"/>
</dbReference>
<dbReference type="EC" id="2.7.7.7" evidence="7"/>
<keyword evidence="11" id="KW-1185">Reference proteome</keyword>
<dbReference type="Proteomes" id="UP000632195">
    <property type="component" value="Unassembled WGS sequence"/>
</dbReference>
<organism evidence="10 11">
    <name type="scientific">Thermogymnomonas acidicola</name>
    <dbReference type="NCBI Taxonomy" id="399579"/>
    <lineage>
        <taxon>Archaea</taxon>
        <taxon>Methanobacteriati</taxon>
        <taxon>Thermoplasmatota</taxon>
        <taxon>Thermoplasmata</taxon>
        <taxon>Thermoplasmatales</taxon>
        <taxon>Thermogymnomonas</taxon>
    </lineage>
</organism>
<keyword evidence="2 7" id="KW-0808">Transferase</keyword>
<evidence type="ECO:0000259" key="9">
    <source>
        <dbReference type="Pfam" id="PF03104"/>
    </source>
</evidence>
<feature type="domain" description="DNA-directed DNA polymerase family B multifunctional" evidence="8">
    <location>
        <begin position="351"/>
        <end position="753"/>
    </location>
</feature>
<feature type="domain" description="DNA-directed DNA polymerase family B exonuclease" evidence="9">
    <location>
        <begin position="105"/>
        <end position="288"/>
    </location>
</feature>
<evidence type="ECO:0000256" key="7">
    <source>
        <dbReference type="RuleBase" id="RU000442"/>
    </source>
</evidence>
<dbReference type="AlphaFoldDB" id="A0AA37BQH6"/>
<dbReference type="Gene3D" id="1.10.287.690">
    <property type="entry name" value="Helix hairpin bin"/>
    <property type="match status" value="1"/>
</dbReference>
<dbReference type="CDD" id="cd00145">
    <property type="entry name" value="POLBc"/>
    <property type="match status" value="1"/>
</dbReference>
<sequence length="793" mass="91779">MQLRMRILVASYRREDVTIELYGRTDDGMSVTALYYGFKPYFDLVEPEDSIVEEMKNDPEYFRMEEKTLWYMGRNRRVVRFFINSPWKVPEYRERYKKFCPVLAADIPFHHRFIYDMDLGSCVYIEGEEERDPRYSTDLVLRISKIENTDEFNPKLKVLSIDIENAIQKEKNDEWGRIFTVGYTLKFGDKIEQGAITDDDEKRLLEEFVKKVRELDPDVIIGYNIDGYDMPVLQSRMKKLGVRFSIGRDGGVPSRVQGRFWRLHGRVISDVWWSVKKIMHPKSETLNYVAKELLGEGKDNINRLKIEEEWSNRRDDVIRYCIKDTYLTVEVFERLRVLDRNMFMSTVTRLPLDDVTNGGTSNYVDSILIRRADRLNIGVPLTANEEKEEKIPGGYVHTIVPGLYSNVVVLDFKSMYPSMIMKYNICFTTLSPEGTIVAPSGARFLDKSVREGLIPSILRDLMEKRDAVKRLMKSSTGEEREYWDGIQNAIKVLMNTFYGVMASPFYRFTNVDLGSAVTSFARDTITRLIDRLEKRGFRVIYGDTDSVFIESGAKSVKEAVELGSRLSAELSREEGVTIEFEKVMDPLFSHGAKKRYAGKIVYPEDAKGTILVRGYETRRTDSFDLQSEALARVFDLILQRDIEGAINYSKDIVRRVLRGDPSIPLEKLVISRSVKSFDSYEQESLANVRVAKKLIEMGETFVPGMKVSWIVTNSRKSPQEVEPYIDGTEFRGTPDWEYYARRIEETLNRVLESLQSEISVISKSSGQRSLDTFVEQRAEEKGQKKNVTLDSFF</sequence>
<evidence type="ECO:0000313" key="11">
    <source>
        <dbReference type="Proteomes" id="UP000632195"/>
    </source>
</evidence>
<evidence type="ECO:0000256" key="3">
    <source>
        <dbReference type="ARBA" id="ARBA00022695"/>
    </source>
</evidence>
<dbReference type="InterPro" id="IPR006172">
    <property type="entry name" value="DNA-dir_DNA_pol_B"/>
</dbReference>
<keyword evidence="4 7" id="KW-0239">DNA-directed DNA polymerase</keyword>
<dbReference type="PANTHER" id="PTHR10322:SF23">
    <property type="entry name" value="DNA POLYMERASE DELTA CATALYTIC SUBUNIT"/>
    <property type="match status" value="1"/>
</dbReference>
<dbReference type="InterPro" id="IPR023211">
    <property type="entry name" value="DNA_pol_palm_dom_sf"/>
</dbReference>
<evidence type="ECO:0000256" key="5">
    <source>
        <dbReference type="ARBA" id="ARBA00023125"/>
    </source>
</evidence>
<dbReference type="InterPro" id="IPR036397">
    <property type="entry name" value="RNaseH_sf"/>
</dbReference>
<dbReference type="PRINTS" id="PR00106">
    <property type="entry name" value="DNAPOLB"/>
</dbReference>
<gene>
    <name evidence="10" type="ORF">GCM10007108_05300</name>
</gene>
<evidence type="ECO:0000256" key="6">
    <source>
        <dbReference type="ARBA" id="ARBA00049244"/>
    </source>
</evidence>
<dbReference type="InterPro" id="IPR050240">
    <property type="entry name" value="DNA_pol_type-B"/>
</dbReference>
<dbReference type="Gene3D" id="3.90.1600.10">
    <property type="entry name" value="Palm domain of DNA polymerase"/>
    <property type="match status" value="1"/>
</dbReference>
<proteinExistence type="inferred from homology"/>
<evidence type="ECO:0000313" key="10">
    <source>
        <dbReference type="EMBL" id="GGM70156.1"/>
    </source>
</evidence>
<dbReference type="Gene3D" id="1.10.132.60">
    <property type="entry name" value="DNA polymerase family B, C-terminal domain"/>
    <property type="match status" value="1"/>
</dbReference>
<dbReference type="GO" id="GO:0006260">
    <property type="term" value="P:DNA replication"/>
    <property type="evidence" value="ECO:0007669"/>
    <property type="project" value="UniProtKB-KW"/>
</dbReference>
<dbReference type="InterPro" id="IPR042087">
    <property type="entry name" value="DNA_pol_B_thumb"/>
</dbReference>
<dbReference type="SUPFAM" id="SSF53098">
    <property type="entry name" value="Ribonuclease H-like"/>
    <property type="match status" value="1"/>
</dbReference>
<dbReference type="Pfam" id="PF03104">
    <property type="entry name" value="DNA_pol_B_exo1"/>
    <property type="match status" value="1"/>
</dbReference>
<keyword evidence="7" id="KW-0235">DNA replication</keyword>
<dbReference type="PROSITE" id="PS00116">
    <property type="entry name" value="DNA_POLYMERASE_B"/>
    <property type="match status" value="1"/>
</dbReference>
<evidence type="ECO:0000259" key="8">
    <source>
        <dbReference type="Pfam" id="PF00136"/>
    </source>
</evidence>
<dbReference type="PANTHER" id="PTHR10322">
    <property type="entry name" value="DNA POLYMERASE CATALYTIC SUBUNIT"/>
    <property type="match status" value="1"/>
</dbReference>
<dbReference type="Gene3D" id="3.30.342.10">
    <property type="entry name" value="DNA Polymerase, chain B, domain 1"/>
    <property type="match status" value="1"/>
</dbReference>
<reference evidence="10" key="2">
    <citation type="submission" date="2022-09" db="EMBL/GenBank/DDBJ databases">
        <authorList>
            <person name="Sun Q."/>
            <person name="Ohkuma M."/>
        </authorList>
    </citation>
    <scope>NUCLEOTIDE SEQUENCE</scope>
    <source>
        <strain evidence="10">JCM 13583</strain>
    </source>
</reference>
<evidence type="ECO:0000256" key="4">
    <source>
        <dbReference type="ARBA" id="ARBA00022932"/>
    </source>
</evidence>
<evidence type="ECO:0000256" key="2">
    <source>
        <dbReference type="ARBA" id="ARBA00022679"/>
    </source>
</evidence>
<protein>
    <recommendedName>
        <fullName evidence="7">DNA polymerase</fullName>
        <ecNumber evidence="7">2.7.7.7</ecNumber>
    </recommendedName>
</protein>
<comment type="caution">
    <text evidence="10">The sequence shown here is derived from an EMBL/GenBank/DDBJ whole genome shotgun (WGS) entry which is preliminary data.</text>
</comment>
<dbReference type="Pfam" id="PF00136">
    <property type="entry name" value="DNA_pol_B"/>
    <property type="match status" value="1"/>
</dbReference>
<dbReference type="InterPro" id="IPR006133">
    <property type="entry name" value="DNA-dir_DNA_pol_B_exonuc"/>
</dbReference>
<dbReference type="Gene3D" id="3.30.420.10">
    <property type="entry name" value="Ribonuclease H-like superfamily/Ribonuclease H"/>
    <property type="match status" value="1"/>
</dbReference>
<keyword evidence="5 7" id="KW-0238">DNA-binding</keyword>
<dbReference type="SMART" id="SM00486">
    <property type="entry name" value="POLBc"/>
    <property type="match status" value="1"/>
</dbReference>
<evidence type="ECO:0000256" key="1">
    <source>
        <dbReference type="ARBA" id="ARBA00005755"/>
    </source>
</evidence>
<dbReference type="EMBL" id="BMNY01000001">
    <property type="protein sequence ID" value="GGM70156.1"/>
    <property type="molecule type" value="Genomic_DNA"/>
</dbReference>
<name>A0AA37BQH6_9ARCH</name>
<dbReference type="InterPro" id="IPR012337">
    <property type="entry name" value="RNaseH-like_sf"/>
</dbReference>
<comment type="catalytic activity">
    <reaction evidence="6 7">
        <text>DNA(n) + a 2'-deoxyribonucleoside 5'-triphosphate = DNA(n+1) + diphosphate</text>
        <dbReference type="Rhea" id="RHEA:22508"/>
        <dbReference type="Rhea" id="RHEA-COMP:17339"/>
        <dbReference type="Rhea" id="RHEA-COMP:17340"/>
        <dbReference type="ChEBI" id="CHEBI:33019"/>
        <dbReference type="ChEBI" id="CHEBI:61560"/>
        <dbReference type="ChEBI" id="CHEBI:173112"/>
        <dbReference type="EC" id="2.7.7.7"/>
    </reaction>
</comment>
<dbReference type="InterPro" id="IPR043502">
    <property type="entry name" value="DNA/RNA_pol_sf"/>
</dbReference>
<dbReference type="GO" id="GO:0003677">
    <property type="term" value="F:DNA binding"/>
    <property type="evidence" value="ECO:0007669"/>
    <property type="project" value="UniProtKB-KW"/>
</dbReference>
<comment type="similarity">
    <text evidence="1 7">Belongs to the DNA polymerase type-B family.</text>
</comment>
<dbReference type="InterPro" id="IPR017964">
    <property type="entry name" value="DNA-dir_DNA_pol_B_CS"/>
</dbReference>
<reference evidence="10" key="1">
    <citation type="journal article" date="2014" name="Int. J. Syst. Evol. Microbiol.">
        <title>Complete genome sequence of Corynebacterium casei LMG S-19264T (=DSM 44701T), isolated from a smear-ripened cheese.</title>
        <authorList>
            <consortium name="US DOE Joint Genome Institute (JGI-PGF)"/>
            <person name="Walter F."/>
            <person name="Albersmeier A."/>
            <person name="Kalinowski J."/>
            <person name="Ruckert C."/>
        </authorList>
    </citation>
    <scope>NUCLEOTIDE SEQUENCE</scope>
    <source>
        <strain evidence="10">JCM 13583</strain>
    </source>
</reference>
<dbReference type="GO" id="GO:0003887">
    <property type="term" value="F:DNA-directed DNA polymerase activity"/>
    <property type="evidence" value="ECO:0007669"/>
    <property type="project" value="UniProtKB-KW"/>
</dbReference>
<dbReference type="RefSeq" id="WP_188680079.1">
    <property type="nucleotide sequence ID" value="NZ_BMNY01000001.1"/>
</dbReference>
<dbReference type="SUPFAM" id="SSF56672">
    <property type="entry name" value="DNA/RNA polymerases"/>
    <property type="match status" value="1"/>
</dbReference>
<accession>A0AA37BQH6</accession>